<dbReference type="Proteomes" id="UP001219525">
    <property type="component" value="Unassembled WGS sequence"/>
</dbReference>
<comment type="caution">
    <text evidence="2">The sequence shown here is derived from an EMBL/GenBank/DDBJ whole genome shotgun (WGS) entry which is preliminary data.</text>
</comment>
<name>A0AAD6UXT1_9AGAR</name>
<protein>
    <submittedName>
        <fullName evidence="2">Uncharacterized protein</fullName>
    </submittedName>
</protein>
<reference evidence="2" key="1">
    <citation type="submission" date="2023-03" db="EMBL/GenBank/DDBJ databases">
        <title>Massive genome expansion in bonnet fungi (Mycena s.s.) driven by repeated elements and novel gene families across ecological guilds.</title>
        <authorList>
            <consortium name="Lawrence Berkeley National Laboratory"/>
            <person name="Harder C.B."/>
            <person name="Miyauchi S."/>
            <person name="Viragh M."/>
            <person name="Kuo A."/>
            <person name="Thoen E."/>
            <person name="Andreopoulos B."/>
            <person name="Lu D."/>
            <person name="Skrede I."/>
            <person name="Drula E."/>
            <person name="Henrissat B."/>
            <person name="Morin E."/>
            <person name="Kohler A."/>
            <person name="Barry K."/>
            <person name="LaButti K."/>
            <person name="Morin E."/>
            <person name="Salamov A."/>
            <person name="Lipzen A."/>
            <person name="Mereny Z."/>
            <person name="Hegedus B."/>
            <person name="Baldrian P."/>
            <person name="Stursova M."/>
            <person name="Weitz H."/>
            <person name="Taylor A."/>
            <person name="Grigoriev I.V."/>
            <person name="Nagy L.G."/>
            <person name="Martin F."/>
            <person name="Kauserud H."/>
        </authorList>
    </citation>
    <scope>NUCLEOTIDE SEQUENCE</scope>
    <source>
        <strain evidence="2">9144</strain>
    </source>
</reference>
<feature type="region of interest" description="Disordered" evidence="1">
    <location>
        <begin position="1"/>
        <end position="60"/>
    </location>
</feature>
<dbReference type="AlphaFoldDB" id="A0AAD6UXT1"/>
<accession>A0AAD6UXT1</accession>
<sequence>MWNTCSGGVPVWGRRPPQEAGARSGGWNHGRRNGAETDLDGWAVPSHDAGNGEVREAKRRTTQAAWRRVVAFQISNFMAEPPVSNPFRLDGSKTCLKPASYSMWTNFKLNYAK</sequence>
<evidence type="ECO:0000313" key="2">
    <source>
        <dbReference type="EMBL" id="KAJ7197664.1"/>
    </source>
</evidence>
<evidence type="ECO:0000313" key="3">
    <source>
        <dbReference type="Proteomes" id="UP001219525"/>
    </source>
</evidence>
<organism evidence="2 3">
    <name type="scientific">Mycena pura</name>
    <dbReference type="NCBI Taxonomy" id="153505"/>
    <lineage>
        <taxon>Eukaryota</taxon>
        <taxon>Fungi</taxon>
        <taxon>Dikarya</taxon>
        <taxon>Basidiomycota</taxon>
        <taxon>Agaricomycotina</taxon>
        <taxon>Agaricomycetes</taxon>
        <taxon>Agaricomycetidae</taxon>
        <taxon>Agaricales</taxon>
        <taxon>Marasmiineae</taxon>
        <taxon>Mycenaceae</taxon>
        <taxon>Mycena</taxon>
    </lineage>
</organism>
<dbReference type="EMBL" id="JARJCW010000077">
    <property type="protein sequence ID" value="KAJ7197664.1"/>
    <property type="molecule type" value="Genomic_DNA"/>
</dbReference>
<evidence type="ECO:0000256" key="1">
    <source>
        <dbReference type="SAM" id="MobiDB-lite"/>
    </source>
</evidence>
<proteinExistence type="predicted"/>
<gene>
    <name evidence="2" type="ORF">GGX14DRAFT_402580</name>
</gene>
<keyword evidence="3" id="KW-1185">Reference proteome</keyword>